<reference evidence="6 7" key="1">
    <citation type="submission" date="2018-08" db="EMBL/GenBank/DDBJ databases">
        <title>Recombination of ecologically and evolutionarily significant loci maintains genetic cohesion in the Pseudomonas syringae species complex.</title>
        <authorList>
            <person name="Dillon M."/>
            <person name="Thakur S."/>
            <person name="Almeida R.N.D."/>
            <person name="Weir B.S."/>
            <person name="Guttman D.S."/>
        </authorList>
    </citation>
    <scope>NUCLEOTIDE SEQUENCE [LARGE SCALE GENOMIC DNA]</scope>
    <source>
        <strain evidence="6 7">ICMP 4332</strain>
    </source>
</reference>
<keyword evidence="2" id="KW-0677">Repeat</keyword>
<evidence type="ECO:0000256" key="1">
    <source>
        <dbReference type="ARBA" id="ARBA00022448"/>
    </source>
</evidence>
<accession>A0A3M4MIB7</accession>
<keyword evidence="1" id="KW-0813">Transport</keyword>
<evidence type="ECO:0000256" key="3">
    <source>
        <dbReference type="ARBA" id="ARBA00022741"/>
    </source>
</evidence>
<sequence>MTLFLSVFSCVEMPMKAPPIVREEAWVSVSGLNKSFASSRVLQDIDLSLFPGEVVALLGANGAGKSTLVKILAGSHRHDTGELLVGGRATRFASPLEARQAGIVAVHQHVEQALVPGFSVAENLLLDELCQQDAPFWSQRQRLHQRAAQIAAPLQLSLPLDAPIESLGTAQQQLVVLARALALQPRLLVLDEPTASLSTTEAQRLFELIDTLRAQGVCILYISHRLSDLQRIADRAIVLRDGRVSGEFAAPLDLAAAVRAMLGSELAAVAHQRSESGREVLKVRGCRLDAHSERFDLSLHEGEVVAMIGLLGAGKSEIAELFYGLRKPLAGSLELDGQPWAPQSPRQAIAGGVFIASDDRARGSLVPGFSLARTLTLPFLPRFSRGGFIRQGKEREAVQDQVQSLGIKCAGVDVPMETLSGGNQQKVVLARWLLGNGRLMILDEPFQGVDIRARREIGTRIRASASQRATLVICTDPDEALEIADRILVVRDGCVVAEYPRAGLQRDELLAQLAGVTPQPAARPLLPQGATLV</sequence>
<keyword evidence="3" id="KW-0547">Nucleotide-binding</keyword>
<dbReference type="PROSITE" id="PS00211">
    <property type="entry name" value="ABC_TRANSPORTER_1"/>
    <property type="match status" value="1"/>
</dbReference>
<feature type="domain" description="ABC transporter" evidence="5">
    <location>
        <begin position="275"/>
        <end position="517"/>
    </location>
</feature>
<evidence type="ECO:0000259" key="5">
    <source>
        <dbReference type="PROSITE" id="PS50893"/>
    </source>
</evidence>
<gene>
    <name evidence="6" type="ORF">ALQ74_100727</name>
</gene>
<dbReference type="PANTHER" id="PTHR43790">
    <property type="entry name" value="CARBOHYDRATE TRANSPORT ATP-BINDING PROTEIN MG119-RELATED"/>
    <property type="match status" value="1"/>
</dbReference>
<name>A0A3M4MIB7_PSESG</name>
<dbReference type="InterPro" id="IPR017871">
    <property type="entry name" value="ABC_transporter-like_CS"/>
</dbReference>
<feature type="domain" description="ABC transporter" evidence="5">
    <location>
        <begin position="27"/>
        <end position="266"/>
    </location>
</feature>
<dbReference type="PANTHER" id="PTHR43790:SF9">
    <property type="entry name" value="GALACTOFURANOSE TRANSPORTER ATP-BINDING PROTEIN YTFR"/>
    <property type="match status" value="1"/>
</dbReference>
<dbReference type="SMART" id="SM00382">
    <property type="entry name" value="AAA"/>
    <property type="match status" value="2"/>
</dbReference>
<protein>
    <submittedName>
        <fullName evidence="6">ABC transporter protein, ATP binding component</fullName>
    </submittedName>
</protein>
<dbReference type="GO" id="GO:0016887">
    <property type="term" value="F:ATP hydrolysis activity"/>
    <property type="evidence" value="ECO:0007669"/>
    <property type="project" value="InterPro"/>
</dbReference>
<evidence type="ECO:0000256" key="4">
    <source>
        <dbReference type="ARBA" id="ARBA00022840"/>
    </source>
</evidence>
<dbReference type="AlphaFoldDB" id="A0A3M4MIB7"/>
<dbReference type="InterPro" id="IPR027417">
    <property type="entry name" value="P-loop_NTPase"/>
</dbReference>
<evidence type="ECO:0000313" key="7">
    <source>
        <dbReference type="Proteomes" id="UP000279057"/>
    </source>
</evidence>
<dbReference type="EMBL" id="RBOM01000232">
    <property type="protein sequence ID" value="RMM61317.1"/>
    <property type="molecule type" value="Genomic_DNA"/>
</dbReference>
<dbReference type="GO" id="GO:0005524">
    <property type="term" value="F:ATP binding"/>
    <property type="evidence" value="ECO:0007669"/>
    <property type="project" value="UniProtKB-KW"/>
</dbReference>
<dbReference type="PROSITE" id="PS50893">
    <property type="entry name" value="ABC_TRANSPORTER_2"/>
    <property type="match status" value="2"/>
</dbReference>
<dbReference type="CDD" id="cd03216">
    <property type="entry name" value="ABC_Carb_Monos_I"/>
    <property type="match status" value="1"/>
</dbReference>
<proteinExistence type="predicted"/>
<evidence type="ECO:0000256" key="2">
    <source>
        <dbReference type="ARBA" id="ARBA00022737"/>
    </source>
</evidence>
<dbReference type="InterPro" id="IPR003593">
    <property type="entry name" value="AAA+_ATPase"/>
</dbReference>
<comment type="caution">
    <text evidence="6">The sequence shown here is derived from an EMBL/GenBank/DDBJ whole genome shotgun (WGS) entry which is preliminary data.</text>
</comment>
<dbReference type="Gene3D" id="3.40.50.300">
    <property type="entry name" value="P-loop containing nucleotide triphosphate hydrolases"/>
    <property type="match status" value="2"/>
</dbReference>
<dbReference type="Proteomes" id="UP000279057">
    <property type="component" value="Unassembled WGS sequence"/>
</dbReference>
<keyword evidence="4" id="KW-0067">ATP-binding</keyword>
<dbReference type="Pfam" id="PF00005">
    <property type="entry name" value="ABC_tran"/>
    <property type="match status" value="2"/>
</dbReference>
<organism evidence="6 7">
    <name type="scientific">Pseudomonas savastanoi pv. glycinea</name>
    <name type="common">Pseudomonas syringae pv. glycinea</name>
    <dbReference type="NCBI Taxonomy" id="318"/>
    <lineage>
        <taxon>Bacteria</taxon>
        <taxon>Pseudomonadati</taxon>
        <taxon>Pseudomonadota</taxon>
        <taxon>Gammaproteobacteria</taxon>
        <taxon>Pseudomonadales</taxon>
        <taxon>Pseudomonadaceae</taxon>
        <taxon>Pseudomonas</taxon>
    </lineage>
</organism>
<dbReference type="SUPFAM" id="SSF52540">
    <property type="entry name" value="P-loop containing nucleoside triphosphate hydrolases"/>
    <property type="match status" value="2"/>
</dbReference>
<dbReference type="InterPro" id="IPR003439">
    <property type="entry name" value="ABC_transporter-like_ATP-bd"/>
</dbReference>
<dbReference type="CDD" id="cd03215">
    <property type="entry name" value="ABC_Carb_Monos_II"/>
    <property type="match status" value="1"/>
</dbReference>
<evidence type="ECO:0000313" key="6">
    <source>
        <dbReference type="EMBL" id="RMM61317.1"/>
    </source>
</evidence>
<dbReference type="InterPro" id="IPR050107">
    <property type="entry name" value="ABC_carbohydrate_import_ATPase"/>
</dbReference>